<dbReference type="InterPro" id="IPR027417">
    <property type="entry name" value="P-loop_NTPase"/>
</dbReference>
<dbReference type="NCBIfam" id="TIGR01420">
    <property type="entry name" value="pilT_fam"/>
    <property type="match status" value="1"/>
</dbReference>
<gene>
    <name evidence="3" type="ORF">H8R02_11495</name>
</gene>
<dbReference type="GO" id="GO:0016887">
    <property type="term" value="F:ATP hydrolysis activity"/>
    <property type="evidence" value="ECO:0007669"/>
    <property type="project" value="InterPro"/>
</dbReference>
<reference evidence="3" key="1">
    <citation type="submission" date="2020-08" db="EMBL/GenBank/DDBJ databases">
        <title>Ramlibacter sp. GTP1 16S ribosomal RNA gene genome sequencing and assembly.</title>
        <authorList>
            <person name="Kang M."/>
        </authorList>
    </citation>
    <scope>NUCLEOTIDE SEQUENCE</scope>
    <source>
        <strain evidence="3">GTP1</strain>
    </source>
</reference>
<protein>
    <submittedName>
        <fullName evidence="3">PilT/PilU family type 4a pilus ATPase</fullName>
    </submittedName>
</protein>
<dbReference type="FunFam" id="3.40.50.300:FF:001116">
    <property type="entry name" value="Type IV pili twitching motility protein PilT"/>
    <property type="match status" value="1"/>
</dbReference>
<accession>A0A923S278</accession>
<dbReference type="AlphaFoldDB" id="A0A923S278"/>
<dbReference type="Gene3D" id="3.30.450.90">
    <property type="match status" value="1"/>
</dbReference>
<comment type="caution">
    <text evidence="3">The sequence shown here is derived from an EMBL/GenBank/DDBJ whole genome shotgun (WGS) entry which is preliminary data.</text>
</comment>
<dbReference type="InterPro" id="IPR001482">
    <property type="entry name" value="T2SS/T4SS_dom"/>
</dbReference>
<dbReference type="Pfam" id="PF00437">
    <property type="entry name" value="T2SSE"/>
    <property type="match status" value="1"/>
</dbReference>
<organism evidence="3 4">
    <name type="scientific">Ramlibacter albus</name>
    <dbReference type="NCBI Taxonomy" id="2079448"/>
    <lineage>
        <taxon>Bacteria</taxon>
        <taxon>Pseudomonadati</taxon>
        <taxon>Pseudomonadota</taxon>
        <taxon>Betaproteobacteria</taxon>
        <taxon>Burkholderiales</taxon>
        <taxon>Comamonadaceae</taxon>
        <taxon>Ramlibacter</taxon>
    </lineage>
</organism>
<comment type="similarity">
    <text evidence="1">Belongs to the GSP E family.</text>
</comment>
<dbReference type="GO" id="GO:0005524">
    <property type="term" value="F:ATP binding"/>
    <property type="evidence" value="ECO:0007669"/>
    <property type="project" value="InterPro"/>
</dbReference>
<dbReference type="EMBL" id="JACORU010000003">
    <property type="protein sequence ID" value="MBC5765080.1"/>
    <property type="molecule type" value="Genomic_DNA"/>
</dbReference>
<evidence type="ECO:0000313" key="3">
    <source>
        <dbReference type="EMBL" id="MBC5765080.1"/>
    </source>
</evidence>
<dbReference type="PANTHER" id="PTHR30486">
    <property type="entry name" value="TWITCHING MOTILITY PROTEIN PILT"/>
    <property type="match status" value="1"/>
</dbReference>
<dbReference type="InterPro" id="IPR006321">
    <property type="entry name" value="PilT/PilU"/>
</dbReference>
<dbReference type="InterPro" id="IPR050921">
    <property type="entry name" value="T4SS_GSP_E_ATPase"/>
</dbReference>
<evidence type="ECO:0000256" key="1">
    <source>
        <dbReference type="ARBA" id="ARBA00006611"/>
    </source>
</evidence>
<evidence type="ECO:0000259" key="2">
    <source>
        <dbReference type="PROSITE" id="PS00662"/>
    </source>
</evidence>
<dbReference type="PROSITE" id="PS00662">
    <property type="entry name" value="T2SP_E"/>
    <property type="match status" value="1"/>
</dbReference>
<feature type="domain" description="Bacterial type II secretion system protein E" evidence="2">
    <location>
        <begin position="200"/>
        <end position="214"/>
    </location>
</feature>
<dbReference type="RefSeq" id="WP_187081532.1">
    <property type="nucleotide sequence ID" value="NZ_JACORU010000003.1"/>
</dbReference>
<dbReference type="SUPFAM" id="SSF52540">
    <property type="entry name" value="P-loop containing nucleoside triphosphate hydrolases"/>
    <property type="match status" value="1"/>
</dbReference>
<dbReference type="Proteomes" id="UP000596827">
    <property type="component" value="Unassembled WGS sequence"/>
</dbReference>
<evidence type="ECO:0000313" key="4">
    <source>
        <dbReference type="Proteomes" id="UP000596827"/>
    </source>
</evidence>
<dbReference type="CDD" id="cd01131">
    <property type="entry name" value="PilT"/>
    <property type="match status" value="1"/>
</dbReference>
<proteinExistence type="inferred from homology"/>
<dbReference type="Gene3D" id="3.40.50.300">
    <property type="entry name" value="P-loop containing nucleotide triphosphate hydrolases"/>
    <property type="match status" value="1"/>
</dbReference>
<name>A0A923S278_9BURK</name>
<sequence length="378" mass="42004">MERDQASKFINDLLKLMISRNGSDLFITADFPPAMKVDGKITKVSPQPLNGGHTLALARSIMNDKQAAEFERTKECNFAISPPGIGRFRVNAFVQQGKVGMVLRVIPMTLPTIDKLGVPTVLKDVVMSKRGLVVLVGATGSGKSTTLAAMIDWRNENSYGHIITIEDPVEFVHPHKNCVVTQREVGLDTDNWEAALKNTLRQAPDVILMGEIRDRETMEHAIAFAETGHLCMATLHANSANQALDRVINFFPEERRPQLLMDLSLNLKAFVSQRLVPKQDGKGRQAVVEVMLNSPLISDLIFKGEVSEIKEIMKKSRNLGMQTFDQALFDAYENNIITYEDALRNADSVNDLRLQIKLNSQRAKSQDLSAGTEHLAIV</sequence>
<keyword evidence="4" id="KW-1185">Reference proteome</keyword>
<dbReference type="PANTHER" id="PTHR30486:SF12">
    <property type="entry name" value="TYPE IV PILUS ATPASE PILU"/>
    <property type="match status" value="1"/>
</dbReference>